<dbReference type="Gene3D" id="2.40.40.10">
    <property type="entry name" value="RlpA-like domain"/>
    <property type="match status" value="1"/>
</dbReference>
<keyword evidence="4 11" id="KW-0732">Signal</keyword>
<evidence type="ECO:0000256" key="9">
    <source>
        <dbReference type="ARBA" id="ARBA00023326"/>
    </source>
</evidence>
<evidence type="ECO:0000256" key="8">
    <source>
        <dbReference type="ARBA" id="ARBA00023295"/>
    </source>
</evidence>
<dbReference type="InterPro" id="IPR036908">
    <property type="entry name" value="RlpA-like_sf"/>
</dbReference>
<evidence type="ECO:0000313" key="14">
    <source>
        <dbReference type="Proteomes" id="UP000663889"/>
    </source>
</evidence>
<dbReference type="EMBL" id="CAJNOU010004732">
    <property type="protein sequence ID" value="CAF1452876.1"/>
    <property type="molecule type" value="Genomic_DNA"/>
</dbReference>
<dbReference type="SMART" id="SM00236">
    <property type="entry name" value="fCBD"/>
    <property type="match status" value="1"/>
</dbReference>
<dbReference type="GO" id="GO:0005576">
    <property type="term" value="C:extracellular region"/>
    <property type="evidence" value="ECO:0007669"/>
    <property type="project" value="InterPro"/>
</dbReference>
<evidence type="ECO:0000256" key="10">
    <source>
        <dbReference type="PROSITE-ProRule" id="PRU10069"/>
    </source>
</evidence>
<dbReference type="Pfam" id="PF02015">
    <property type="entry name" value="Glyco_hydro_45"/>
    <property type="match status" value="1"/>
</dbReference>
<dbReference type="PROSITE" id="PS01140">
    <property type="entry name" value="GLYCOSYL_HYDROL_F45"/>
    <property type="match status" value="1"/>
</dbReference>
<dbReference type="GO" id="GO:0030248">
    <property type="term" value="F:cellulose binding"/>
    <property type="evidence" value="ECO:0007669"/>
    <property type="project" value="InterPro"/>
</dbReference>
<evidence type="ECO:0000256" key="1">
    <source>
        <dbReference type="ARBA" id="ARBA00000966"/>
    </source>
</evidence>
<evidence type="ECO:0000256" key="4">
    <source>
        <dbReference type="ARBA" id="ARBA00022729"/>
    </source>
</evidence>
<evidence type="ECO:0000256" key="5">
    <source>
        <dbReference type="ARBA" id="ARBA00022801"/>
    </source>
</evidence>
<dbReference type="Pfam" id="PF00734">
    <property type="entry name" value="CBM_1"/>
    <property type="match status" value="1"/>
</dbReference>
<gene>
    <name evidence="13" type="ORF">SEV965_LOCUS33773</name>
</gene>
<keyword evidence="8" id="KW-0326">Glycosidase</keyword>
<evidence type="ECO:0000256" key="11">
    <source>
        <dbReference type="SAM" id="SignalP"/>
    </source>
</evidence>
<keyword evidence="5" id="KW-0378">Hydrolase</keyword>
<comment type="caution">
    <text evidence="13">The sequence shown here is derived from an EMBL/GenBank/DDBJ whole genome shotgun (WGS) entry which is preliminary data.</text>
</comment>
<dbReference type="PANTHER" id="PTHR39730:SF1">
    <property type="entry name" value="ENDOGLUCANASE 1"/>
    <property type="match status" value="1"/>
</dbReference>
<keyword evidence="6" id="KW-0136">Cellulose degradation</keyword>
<comment type="similarity">
    <text evidence="2">Belongs to the glycosyl hydrolase 45 (cellulase K) family.</text>
</comment>
<keyword evidence="9" id="KW-0624">Polysaccharide degradation</keyword>
<organism evidence="13 14">
    <name type="scientific">Rotaria sordida</name>
    <dbReference type="NCBI Taxonomy" id="392033"/>
    <lineage>
        <taxon>Eukaryota</taxon>
        <taxon>Metazoa</taxon>
        <taxon>Spiralia</taxon>
        <taxon>Gnathifera</taxon>
        <taxon>Rotifera</taxon>
        <taxon>Eurotatoria</taxon>
        <taxon>Bdelloidea</taxon>
        <taxon>Philodinida</taxon>
        <taxon>Philodinidae</taxon>
        <taxon>Rotaria</taxon>
    </lineage>
</organism>
<dbReference type="SUPFAM" id="SSF57180">
    <property type="entry name" value="Cellulose-binding domain"/>
    <property type="match status" value="1"/>
</dbReference>
<evidence type="ECO:0000313" key="13">
    <source>
        <dbReference type="EMBL" id="CAF1452876.1"/>
    </source>
</evidence>
<keyword evidence="7" id="KW-0119">Carbohydrate metabolism</keyword>
<evidence type="ECO:0000256" key="6">
    <source>
        <dbReference type="ARBA" id="ARBA00023001"/>
    </source>
</evidence>
<dbReference type="PANTHER" id="PTHR39730">
    <property type="entry name" value="ENDOGLUCANASE 1"/>
    <property type="match status" value="1"/>
</dbReference>
<name>A0A815PTF3_9BILA</name>
<feature type="non-terminal residue" evidence="13">
    <location>
        <position position="1"/>
    </location>
</feature>
<evidence type="ECO:0000259" key="12">
    <source>
        <dbReference type="PROSITE" id="PS51164"/>
    </source>
</evidence>
<feature type="chain" id="PRO_5032739779" description="Cellulase" evidence="11">
    <location>
        <begin position="23"/>
        <end position="291"/>
    </location>
</feature>
<dbReference type="GO" id="GO:0008810">
    <property type="term" value="F:cellulase activity"/>
    <property type="evidence" value="ECO:0007669"/>
    <property type="project" value="UniProtKB-EC"/>
</dbReference>
<dbReference type="EC" id="3.2.1.4" evidence="3 10"/>
<accession>A0A815PTF3</accession>
<feature type="active site" description="Nucleophile" evidence="10">
    <location>
        <position position="96"/>
    </location>
</feature>
<dbReference type="InterPro" id="IPR000254">
    <property type="entry name" value="CBD"/>
</dbReference>
<evidence type="ECO:0000256" key="7">
    <source>
        <dbReference type="ARBA" id="ARBA00023277"/>
    </source>
</evidence>
<dbReference type="SUPFAM" id="SSF50685">
    <property type="entry name" value="Barwin-like endoglucanases"/>
    <property type="match status" value="1"/>
</dbReference>
<dbReference type="InterPro" id="IPR052288">
    <property type="entry name" value="GH45_Enzymes"/>
</dbReference>
<reference evidence="13" key="1">
    <citation type="submission" date="2021-02" db="EMBL/GenBank/DDBJ databases">
        <authorList>
            <person name="Nowell W R."/>
        </authorList>
    </citation>
    <scope>NUCLEOTIDE SEQUENCE</scope>
</reference>
<dbReference type="InterPro" id="IPR035971">
    <property type="entry name" value="CBD_sf"/>
</dbReference>
<protein>
    <recommendedName>
        <fullName evidence="3 10">Cellulase</fullName>
        <ecNumber evidence="3 10">3.2.1.4</ecNumber>
    </recommendedName>
</protein>
<dbReference type="InterPro" id="IPR000334">
    <property type="entry name" value="Glyco_hydro_45"/>
</dbReference>
<dbReference type="Proteomes" id="UP000663889">
    <property type="component" value="Unassembled WGS sequence"/>
</dbReference>
<evidence type="ECO:0000256" key="2">
    <source>
        <dbReference type="ARBA" id="ARBA00007793"/>
    </source>
</evidence>
<sequence>LRETMFKVTFLLWIIFSNLSSARSCSALYGQCDGIGWTGPKTCCSGSECKYQNDYYSQCLPASGGSGSSTNKPPPATTLSALNTGRKNGATTRYWDCCKASCGWAGKASVTNPVKTCAQNGVTQVDANAQSGCNGGPGYMCSNQQPWNVSSTLSYGYAAAYITGQRESDWCCTCYSLIFTTGPVAGKELIVQVTNTGGDLGENHFDLQMPGGGVGLFDGCSKQFPEVSKPLWGQQYGGISQRSQCNNLPASLRPGCFWRFDWFQNADNPKMTFKEVPCPTALTANTQCVRR</sequence>
<proteinExistence type="inferred from homology"/>
<comment type="catalytic activity">
    <reaction evidence="1 10">
        <text>Endohydrolysis of (1-&gt;4)-beta-D-glucosidic linkages in cellulose, lichenin and cereal beta-D-glucans.</text>
        <dbReference type="EC" id="3.2.1.4"/>
    </reaction>
</comment>
<feature type="signal peptide" evidence="11">
    <location>
        <begin position="1"/>
        <end position="22"/>
    </location>
</feature>
<evidence type="ECO:0000256" key="3">
    <source>
        <dbReference type="ARBA" id="ARBA00012601"/>
    </source>
</evidence>
<dbReference type="GO" id="GO:0030245">
    <property type="term" value="P:cellulose catabolic process"/>
    <property type="evidence" value="ECO:0007669"/>
    <property type="project" value="UniProtKB-KW"/>
</dbReference>
<feature type="domain" description="CBM1" evidence="12">
    <location>
        <begin position="24"/>
        <end position="60"/>
    </location>
</feature>
<dbReference type="PROSITE" id="PS51164">
    <property type="entry name" value="CBM1_2"/>
    <property type="match status" value="1"/>
</dbReference>
<dbReference type="AlphaFoldDB" id="A0A815PTF3"/>